<accession>A0ABD5XPZ9</accession>
<dbReference type="GO" id="GO:0016491">
    <property type="term" value="F:oxidoreductase activity"/>
    <property type="evidence" value="ECO:0007669"/>
    <property type="project" value="UniProtKB-KW"/>
</dbReference>
<evidence type="ECO:0000313" key="6">
    <source>
        <dbReference type="EMBL" id="MFC7137153.1"/>
    </source>
</evidence>
<dbReference type="AlphaFoldDB" id="A0ABD5XPZ9"/>
<keyword evidence="4" id="KW-0560">Oxidoreductase</keyword>
<keyword evidence="2" id="KW-0349">Heme</keyword>
<keyword evidence="3" id="KW-0479">Metal-binding</keyword>
<evidence type="ECO:0000256" key="1">
    <source>
        <dbReference type="ARBA" id="ARBA00010617"/>
    </source>
</evidence>
<gene>
    <name evidence="6" type="ORF">ACFQRB_13280</name>
</gene>
<dbReference type="PANTHER" id="PTHR24302">
    <property type="entry name" value="CYTOCHROME P450 FAMILY 3"/>
    <property type="match status" value="1"/>
</dbReference>
<evidence type="ECO:0000256" key="5">
    <source>
        <dbReference type="ARBA" id="ARBA00023004"/>
    </source>
</evidence>
<proteinExistence type="inferred from homology"/>
<evidence type="ECO:0000313" key="7">
    <source>
        <dbReference type="Proteomes" id="UP001596368"/>
    </source>
</evidence>
<comment type="similarity">
    <text evidence="1">Belongs to the cytochrome P450 family.</text>
</comment>
<dbReference type="Gene3D" id="1.10.630.10">
    <property type="entry name" value="Cytochrome P450"/>
    <property type="match status" value="1"/>
</dbReference>
<sequence length="67" mass="7633">MAYFPFASGPRRCVGDRFALLEAKLVLATVLRRRSFEVVEPADLEANLEASITTRPTVPVRMRVRER</sequence>
<protein>
    <submittedName>
        <fullName evidence="6">Cytochrome P450</fullName>
    </submittedName>
</protein>
<dbReference type="Pfam" id="PF00067">
    <property type="entry name" value="p450"/>
    <property type="match status" value="1"/>
</dbReference>
<name>A0ABD5XPZ9_9EURY</name>
<keyword evidence="7" id="KW-1185">Reference proteome</keyword>
<dbReference type="PANTHER" id="PTHR24302:SF15">
    <property type="entry name" value="FATTY-ACID PEROXYGENASE"/>
    <property type="match status" value="1"/>
</dbReference>
<dbReference type="InterPro" id="IPR050705">
    <property type="entry name" value="Cytochrome_P450_3A"/>
</dbReference>
<dbReference type="Proteomes" id="UP001596368">
    <property type="component" value="Unassembled WGS sequence"/>
</dbReference>
<dbReference type="GO" id="GO:0046872">
    <property type="term" value="F:metal ion binding"/>
    <property type="evidence" value="ECO:0007669"/>
    <property type="project" value="UniProtKB-KW"/>
</dbReference>
<evidence type="ECO:0000256" key="2">
    <source>
        <dbReference type="ARBA" id="ARBA00022617"/>
    </source>
</evidence>
<evidence type="ECO:0000256" key="4">
    <source>
        <dbReference type="ARBA" id="ARBA00023002"/>
    </source>
</evidence>
<reference evidence="6 7" key="1">
    <citation type="journal article" date="2019" name="Int. J. Syst. Evol. Microbiol.">
        <title>The Global Catalogue of Microorganisms (GCM) 10K type strain sequencing project: providing services to taxonomists for standard genome sequencing and annotation.</title>
        <authorList>
            <consortium name="The Broad Institute Genomics Platform"/>
            <consortium name="The Broad Institute Genome Sequencing Center for Infectious Disease"/>
            <person name="Wu L."/>
            <person name="Ma J."/>
        </authorList>
    </citation>
    <scope>NUCLEOTIDE SEQUENCE [LARGE SCALE GENOMIC DNA]</scope>
    <source>
        <strain evidence="6 7">DT92</strain>
    </source>
</reference>
<dbReference type="InterPro" id="IPR001128">
    <property type="entry name" value="Cyt_P450"/>
</dbReference>
<dbReference type="SUPFAM" id="SSF48264">
    <property type="entry name" value="Cytochrome P450"/>
    <property type="match status" value="1"/>
</dbReference>
<dbReference type="InterPro" id="IPR036396">
    <property type="entry name" value="Cyt_P450_sf"/>
</dbReference>
<dbReference type="EMBL" id="JBHSZG010000001">
    <property type="protein sequence ID" value="MFC7137153.1"/>
    <property type="molecule type" value="Genomic_DNA"/>
</dbReference>
<evidence type="ECO:0000256" key="3">
    <source>
        <dbReference type="ARBA" id="ARBA00022723"/>
    </source>
</evidence>
<comment type="caution">
    <text evidence="6">The sequence shown here is derived from an EMBL/GenBank/DDBJ whole genome shotgun (WGS) entry which is preliminary data.</text>
</comment>
<keyword evidence="5" id="KW-0408">Iron</keyword>
<organism evidence="6 7">
    <name type="scientific">Halobaculum litoreum</name>
    <dbReference type="NCBI Taxonomy" id="3031998"/>
    <lineage>
        <taxon>Archaea</taxon>
        <taxon>Methanobacteriati</taxon>
        <taxon>Methanobacteriota</taxon>
        <taxon>Stenosarchaea group</taxon>
        <taxon>Halobacteria</taxon>
        <taxon>Halobacteriales</taxon>
        <taxon>Haloferacaceae</taxon>
        <taxon>Halobaculum</taxon>
    </lineage>
</organism>